<accession>A0ACB8ZSA5</accession>
<protein>
    <submittedName>
        <fullName evidence="1">Uncharacterized protein</fullName>
    </submittedName>
</protein>
<evidence type="ECO:0000313" key="1">
    <source>
        <dbReference type="EMBL" id="KAI3700513.1"/>
    </source>
</evidence>
<dbReference type="EMBL" id="CM042016">
    <property type="protein sequence ID" value="KAI3700513.1"/>
    <property type="molecule type" value="Genomic_DNA"/>
</dbReference>
<evidence type="ECO:0000313" key="2">
    <source>
        <dbReference type="Proteomes" id="UP001055811"/>
    </source>
</evidence>
<reference evidence="1 2" key="2">
    <citation type="journal article" date="2022" name="Mol. Ecol. Resour.">
        <title>The genomes of chicory, endive, great burdock and yacon provide insights into Asteraceae paleo-polyploidization history and plant inulin production.</title>
        <authorList>
            <person name="Fan W."/>
            <person name="Wang S."/>
            <person name="Wang H."/>
            <person name="Wang A."/>
            <person name="Jiang F."/>
            <person name="Liu H."/>
            <person name="Zhao H."/>
            <person name="Xu D."/>
            <person name="Zhang Y."/>
        </authorList>
    </citation>
    <scope>NUCLEOTIDE SEQUENCE [LARGE SCALE GENOMIC DNA]</scope>
    <source>
        <strain evidence="2">cv. Punajuju</strain>
        <tissue evidence="1">Leaves</tissue>
    </source>
</reference>
<reference evidence="2" key="1">
    <citation type="journal article" date="2022" name="Mol. Ecol. Resour.">
        <title>The genomes of chicory, endive, great burdock and yacon provide insights into Asteraceae palaeo-polyploidization history and plant inulin production.</title>
        <authorList>
            <person name="Fan W."/>
            <person name="Wang S."/>
            <person name="Wang H."/>
            <person name="Wang A."/>
            <person name="Jiang F."/>
            <person name="Liu H."/>
            <person name="Zhao H."/>
            <person name="Xu D."/>
            <person name="Zhang Y."/>
        </authorList>
    </citation>
    <scope>NUCLEOTIDE SEQUENCE [LARGE SCALE GENOMIC DNA]</scope>
    <source>
        <strain evidence="2">cv. Punajuju</strain>
    </source>
</reference>
<organism evidence="1 2">
    <name type="scientific">Cichorium intybus</name>
    <name type="common">Chicory</name>
    <dbReference type="NCBI Taxonomy" id="13427"/>
    <lineage>
        <taxon>Eukaryota</taxon>
        <taxon>Viridiplantae</taxon>
        <taxon>Streptophyta</taxon>
        <taxon>Embryophyta</taxon>
        <taxon>Tracheophyta</taxon>
        <taxon>Spermatophyta</taxon>
        <taxon>Magnoliopsida</taxon>
        <taxon>eudicotyledons</taxon>
        <taxon>Gunneridae</taxon>
        <taxon>Pentapetalae</taxon>
        <taxon>asterids</taxon>
        <taxon>campanulids</taxon>
        <taxon>Asterales</taxon>
        <taxon>Asteraceae</taxon>
        <taxon>Cichorioideae</taxon>
        <taxon>Cichorieae</taxon>
        <taxon>Cichoriinae</taxon>
        <taxon>Cichorium</taxon>
    </lineage>
</organism>
<comment type="caution">
    <text evidence="1">The sequence shown here is derived from an EMBL/GenBank/DDBJ whole genome shotgun (WGS) entry which is preliminary data.</text>
</comment>
<keyword evidence="2" id="KW-1185">Reference proteome</keyword>
<name>A0ACB8ZSA5_CICIN</name>
<gene>
    <name evidence="1" type="ORF">L2E82_45144</name>
</gene>
<proteinExistence type="predicted"/>
<sequence length="445" mass="50071">MSTFNKHTDAIKGIINKLEAPILTSLDILSDQLEKSYTKLLEKMYDLLKEMFVMKAVSSVPKRGKYNLQRMAKSFRSHKSDYVNIKGLLWLMRSLGGVARHIPSSKLKSLAPLSIDHRTSSTFWFIFIRSRDCSKPICGVDSFLSQSCVIHDIYISQIQTFFSDMDGLWRSVASEPQRDLWKRKVEQISEEADFFRESLDRYFQRKQKRIQEAQERAELHLASDGVNASNTYVRATVVIGCGSERSGDYLDGIAPDGVLGLGLGDVSIPTLLAKSGITKNSFFYYCLYNSSGKCLYCLEQLSDTPSVTIKVTVNNTFVVHDATFVLNDIQNVKLNRKGGIEDEDVEENGHESGDPSAEKKPGVVWFIDLYRKFVASVNQLGIEKAVPKRNVDLMNVDGIIMENVASHLQVSSNGWAEGECQGKAGWFPLDYVECRENLSNSFSTK</sequence>
<dbReference type="Proteomes" id="UP001055811">
    <property type="component" value="Linkage Group LG08"/>
</dbReference>